<comment type="caution">
    <text evidence="4">The sequence shown here is derived from an EMBL/GenBank/DDBJ whole genome shotgun (WGS) entry which is preliminary data.</text>
</comment>
<dbReference type="Proteomes" id="UP000003527">
    <property type="component" value="Unassembled WGS sequence"/>
</dbReference>
<name>G9WWP3_9FIRM</name>
<dbReference type="PANTHER" id="PTHR30036:SF7">
    <property type="entry name" value="ABC TRANSPORTER PERIPLASMIC-BINDING PROTEIN YPHF"/>
    <property type="match status" value="1"/>
</dbReference>
<dbReference type="GO" id="GO:0030246">
    <property type="term" value="F:carbohydrate binding"/>
    <property type="evidence" value="ECO:0007669"/>
    <property type="project" value="TreeGrafter"/>
</dbReference>
<proteinExistence type="inferred from homology"/>
<evidence type="ECO:0000313" key="4">
    <source>
        <dbReference type="EMBL" id="EHL09446.1"/>
    </source>
</evidence>
<reference evidence="4 5" key="1">
    <citation type="submission" date="2011-08" db="EMBL/GenBank/DDBJ databases">
        <title>The Genome Sequence of Oribacterium sp. ACB7.</title>
        <authorList>
            <consortium name="The Broad Institute Genome Sequencing Platform"/>
            <person name="Earl A."/>
            <person name="Ward D."/>
            <person name="Feldgarden M."/>
            <person name="Gevers D."/>
            <person name="Sizova M."/>
            <person name="Hazen A."/>
            <person name="Epstein S."/>
            <person name="Young S.K."/>
            <person name="Zeng Q."/>
            <person name="Gargeya S."/>
            <person name="Fitzgerald M."/>
            <person name="Haas B."/>
            <person name="Abouelleil A."/>
            <person name="Alvarado L."/>
            <person name="Arachchi H.M."/>
            <person name="Berlin A."/>
            <person name="Brown A."/>
            <person name="Chapman S.B."/>
            <person name="Chen Z."/>
            <person name="Dunbar C."/>
            <person name="Freedman E."/>
            <person name="Gearin G."/>
            <person name="Gellesch M."/>
            <person name="Goldberg J."/>
            <person name="Griggs A."/>
            <person name="Gujja S."/>
            <person name="Heiman D."/>
            <person name="Howarth C."/>
            <person name="Larson L."/>
            <person name="Lui A."/>
            <person name="MacDonald P.J.P."/>
            <person name="Montmayeur A."/>
            <person name="Murphy C."/>
            <person name="Neiman D."/>
            <person name="Pearson M."/>
            <person name="Priest M."/>
            <person name="Roberts A."/>
            <person name="Saif S."/>
            <person name="Shea T."/>
            <person name="Shenoy N."/>
            <person name="Sisk P."/>
            <person name="Stolte C."/>
            <person name="Sykes S."/>
            <person name="Wortman J."/>
            <person name="Nusbaum C."/>
            <person name="Birren B."/>
        </authorList>
    </citation>
    <scope>NUCLEOTIDE SEQUENCE [LARGE SCALE GENOMIC DNA]</scope>
    <source>
        <strain evidence="4 5">ACB7</strain>
    </source>
</reference>
<sequence>MILLLLSLGRFLGENKPEKYKISIVVDRSSSASWDSFRRGLNAAVKQYNMEYNFVTTSRFSSIQQEYASLTREVKNGTDGIITELRATEGTGEILDELGKQVKIALVESERENVRPDLFIPTFSVDEEALGTALGTEVLQSSLQAEKLSIGILAGNQSKGNMKKRLDALKKVLESGEQEIAWVIEDRGQYRKDLDEESHRKSVDVIIALDNDSLEAAAHYTQETGRSFIELYGVGDSEEVIYDLDTGVIRSLIVIDHYDMAYSAVEALWKQLSGGQKTGETHLVDFYVVKAGNMYSKKMERILFPTD</sequence>
<dbReference type="PANTHER" id="PTHR30036">
    <property type="entry name" value="D-XYLOSE-BINDING PERIPLASMIC PROTEIN"/>
    <property type="match status" value="1"/>
</dbReference>
<evidence type="ECO:0000313" key="5">
    <source>
        <dbReference type="Proteomes" id="UP000003527"/>
    </source>
</evidence>
<dbReference type="Pfam" id="PF13407">
    <property type="entry name" value="Peripla_BP_4"/>
    <property type="match status" value="1"/>
</dbReference>
<dbReference type="EMBL" id="AFZD01000021">
    <property type="protein sequence ID" value="EHL09446.1"/>
    <property type="molecule type" value="Genomic_DNA"/>
</dbReference>
<comment type="subcellular location">
    <subcellularLocation>
        <location evidence="1">Cell envelope</location>
    </subcellularLocation>
</comment>
<dbReference type="PATRIC" id="fig|796944.3.peg.2245"/>
<comment type="similarity">
    <text evidence="2">Belongs to the bacterial solute-binding protein 2 family.</text>
</comment>
<keyword evidence="5" id="KW-1185">Reference proteome</keyword>
<protein>
    <recommendedName>
        <fullName evidence="3">Periplasmic binding protein domain-containing protein</fullName>
    </recommendedName>
</protein>
<dbReference type="SUPFAM" id="SSF53822">
    <property type="entry name" value="Periplasmic binding protein-like I"/>
    <property type="match status" value="1"/>
</dbReference>
<dbReference type="InterPro" id="IPR028082">
    <property type="entry name" value="Peripla_BP_I"/>
</dbReference>
<dbReference type="HOGENOM" id="CLU_037628_3_6_9"/>
<evidence type="ECO:0000259" key="3">
    <source>
        <dbReference type="Pfam" id="PF13407"/>
    </source>
</evidence>
<dbReference type="GO" id="GO:0030288">
    <property type="term" value="C:outer membrane-bounded periplasmic space"/>
    <property type="evidence" value="ECO:0007669"/>
    <property type="project" value="TreeGrafter"/>
</dbReference>
<dbReference type="InterPro" id="IPR050555">
    <property type="entry name" value="Bact_Solute-Bind_Prot2"/>
</dbReference>
<dbReference type="InterPro" id="IPR025997">
    <property type="entry name" value="SBP_2_dom"/>
</dbReference>
<organism evidence="4 5">
    <name type="scientific">Oribacterium asaccharolyticum ACB7</name>
    <dbReference type="NCBI Taxonomy" id="796944"/>
    <lineage>
        <taxon>Bacteria</taxon>
        <taxon>Bacillati</taxon>
        <taxon>Bacillota</taxon>
        <taxon>Clostridia</taxon>
        <taxon>Lachnospirales</taxon>
        <taxon>Lachnospiraceae</taxon>
        <taxon>Oribacterium</taxon>
    </lineage>
</organism>
<dbReference type="Gene3D" id="3.40.50.2300">
    <property type="match status" value="2"/>
</dbReference>
<evidence type="ECO:0000256" key="2">
    <source>
        <dbReference type="ARBA" id="ARBA00007639"/>
    </source>
</evidence>
<feature type="domain" description="Periplasmic binding protein" evidence="3">
    <location>
        <begin position="22"/>
        <end position="275"/>
    </location>
</feature>
<accession>G9WWP3</accession>
<gene>
    <name evidence="4" type="ORF">HMPREF9624_01487</name>
</gene>
<evidence type="ECO:0000256" key="1">
    <source>
        <dbReference type="ARBA" id="ARBA00004196"/>
    </source>
</evidence>
<dbReference type="AlphaFoldDB" id="G9WWP3"/>